<dbReference type="CDD" id="cd10322">
    <property type="entry name" value="SLC5sbd"/>
    <property type="match status" value="1"/>
</dbReference>
<dbReference type="PANTHER" id="PTHR48086">
    <property type="entry name" value="SODIUM/PROLINE SYMPORTER-RELATED"/>
    <property type="match status" value="1"/>
</dbReference>
<evidence type="ECO:0008006" key="11">
    <source>
        <dbReference type="Google" id="ProtNLM"/>
    </source>
</evidence>
<dbReference type="InterPro" id="IPR001734">
    <property type="entry name" value="Na/solute_symporter"/>
</dbReference>
<evidence type="ECO:0000313" key="9">
    <source>
        <dbReference type="EMBL" id="RKX67788.1"/>
    </source>
</evidence>
<evidence type="ECO:0000313" key="10">
    <source>
        <dbReference type="Proteomes" id="UP000271125"/>
    </source>
</evidence>
<proteinExistence type="inferred from homology"/>
<feature type="transmembrane region" description="Helical" evidence="8">
    <location>
        <begin position="87"/>
        <end position="108"/>
    </location>
</feature>
<comment type="subcellular location">
    <subcellularLocation>
        <location evidence="1">Membrane</location>
        <topology evidence="1">Multi-pass membrane protein</topology>
    </subcellularLocation>
</comment>
<dbReference type="GO" id="GO:0005886">
    <property type="term" value="C:plasma membrane"/>
    <property type="evidence" value="ECO:0007669"/>
    <property type="project" value="TreeGrafter"/>
</dbReference>
<evidence type="ECO:0000256" key="4">
    <source>
        <dbReference type="ARBA" id="ARBA00022692"/>
    </source>
</evidence>
<dbReference type="Gene3D" id="1.20.1730.10">
    <property type="entry name" value="Sodium/glucose cotransporter"/>
    <property type="match status" value="1"/>
</dbReference>
<dbReference type="InterPro" id="IPR050277">
    <property type="entry name" value="Sodium:Solute_Symporter"/>
</dbReference>
<dbReference type="Pfam" id="PF00474">
    <property type="entry name" value="SSF"/>
    <property type="match status" value="1"/>
</dbReference>
<feature type="transmembrane region" description="Helical" evidence="8">
    <location>
        <begin position="280"/>
        <end position="301"/>
    </location>
</feature>
<evidence type="ECO:0000256" key="1">
    <source>
        <dbReference type="ARBA" id="ARBA00004141"/>
    </source>
</evidence>
<gene>
    <name evidence="9" type="ORF">DRP43_06255</name>
</gene>
<feature type="transmembrane region" description="Helical" evidence="8">
    <location>
        <begin position="129"/>
        <end position="148"/>
    </location>
</feature>
<feature type="transmembrane region" description="Helical" evidence="8">
    <location>
        <begin position="195"/>
        <end position="212"/>
    </location>
</feature>
<evidence type="ECO:0000256" key="3">
    <source>
        <dbReference type="ARBA" id="ARBA00022448"/>
    </source>
</evidence>
<evidence type="ECO:0000256" key="5">
    <source>
        <dbReference type="ARBA" id="ARBA00022989"/>
    </source>
</evidence>
<feature type="transmembrane region" description="Helical" evidence="8">
    <location>
        <begin position="17"/>
        <end position="36"/>
    </location>
</feature>
<protein>
    <recommendedName>
        <fullName evidence="11">Sodium:solute symporter family protein</fullName>
    </recommendedName>
</protein>
<dbReference type="EMBL" id="QNBD01000322">
    <property type="protein sequence ID" value="RKX67788.1"/>
    <property type="molecule type" value="Genomic_DNA"/>
</dbReference>
<accession>A0A660SAG9</accession>
<name>A0A660SAG9_UNCT6</name>
<feature type="transmembrane region" description="Helical" evidence="8">
    <location>
        <begin position="48"/>
        <end position="67"/>
    </location>
</feature>
<feature type="transmembrane region" description="Helical" evidence="8">
    <location>
        <begin position="160"/>
        <end position="183"/>
    </location>
</feature>
<evidence type="ECO:0000256" key="6">
    <source>
        <dbReference type="ARBA" id="ARBA00023136"/>
    </source>
</evidence>
<dbReference type="PANTHER" id="PTHR48086:SF7">
    <property type="entry name" value="SODIUM-SOLUTE SYMPORTER-RELATED"/>
    <property type="match status" value="1"/>
</dbReference>
<reference evidence="9 10" key="1">
    <citation type="submission" date="2018-06" db="EMBL/GenBank/DDBJ databases">
        <title>Extensive metabolic versatility and redundancy in microbially diverse, dynamic hydrothermal sediments.</title>
        <authorList>
            <person name="Dombrowski N."/>
            <person name="Teske A."/>
            <person name="Baker B.J."/>
        </authorList>
    </citation>
    <scope>NUCLEOTIDE SEQUENCE [LARGE SCALE GENOMIC DNA]</scope>
    <source>
        <strain evidence="9">B10_G13</strain>
    </source>
</reference>
<dbReference type="AlphaFoldDB" id="A0A660SAG9"/>
<evidence type="ECO:0000256" key="7">
    <source>
        <dbReference type="RuleBase" id="RU362091"/>
    </source>
</evidence>
<dbReference type="Proteomes" id="UP000271125">
    <property type="component" value="Unassembled WGS sequence"/>
</dbReference>
<comment type="similarity">
    <text evidence="2 7">Belongs to the sodium:solute symporter (SSF) (TC 2.A.21) family.</text>
</comment>
<evidence type="ECO:0000256" key="8">
    <source>
        <dbReference type="SAM" id="Phobius"/>
    </source>
</evidence>
<feature type="transmembrane region" description="Helical" evidence="8">
    <location>
        <begin position="245"/>
        <end position="268"/>
    </location>
</feature>
<keyword evidence="6 8" id="KW-0472">Membrane</keyword>
<keyword evidence="5 8" id="KW-1133">Transmembrane helix</keyword>
<comment type="caution">
    <text evidence="9">The sequence shown here is derived from an EMBL/GenBank/DDBJ whole genome shotgun (WGS) entry which is preliminary data.</text>
</comment>
<sequence>MISVSASANNKEDKLSIQFYILAAYFILLILVGLYAKTKTKSSTDFILAGRNLGLLLCTATMLGEWLGAMSTIGTTERAYAVGFSPLWYNFATGTGMFIFAFTLASVYRKKKVHTVAEMIESVYNKTTRLYSAFAFIIAYIILAYVQVQGAGSLIASTMNVPICWGIVIAGIVITIYITLGGLWSISITNLMHTILLYTMIIVVFITGYIKIGGYNGLFQLLTATKGVAVAKSYFSPFGIGFPQVFSWLIGGIMGVFASQASIQPVFAAKDWQTAKRSSIFTALLIIPIGFLMSTIGMIAASGKFGVPPTAKQALPN</sequence>
<keyword evidence="3" id="KW-0813">Transport</keyword>
<dbReference type="InterPro" id="IPR038377">
    <property type="entry name" value="Na/Glc_symporter_sf"/>
</dbReference>
<dbReference type="PROSITE" id="PS50283">
    <property type="entry name" value="NA_SOLUT_SYMP_3"/>
    <property type="match status" value="1"/>
</dbReference>
<dbReference type="GO" id="GO:0022857">
    <property type="term" value="F:transmembrane transporter activity"/>
    <property type="evidence" value="ECO:0007669"/>
    <property type="project" value="InterPro"/>
</dbReference>
<keyword evidence="4 8" id="KW-0812">Transmembrane</keyword>
<organism evidence="9 10">
    <name type="scientific">candidate division TA06 bacterium</name>
    <dbReference type="NCBI Taxonomy" id="2250710"/>
    <lineage>
        <taxon>Bacteria</taxon>
        <taxon>Bacteria division TA06</taxon>
    </lineage>
</organism>
<evidence type="ECO:0000256" key="2">
    <source>
        <dbReference type="ARBA" id="ARBA00006434"/>
    </source>
</evidence>
<feature type="non-terminal residue" evidence="9">
    <location>
        <position position="317"/>
    </location>
</feature>